<dbReference type="Pfam" id="PF02872">
    <property type="entry name" value="5_nucleotid_C"/>
    <property type="match status" value="1"/>
</dbReference>
<evidence type="ECO:0000256" key="1">
    <source>
        <dbReference type="ARBA" id="ARBA00022729"/>
    </source>
</evidence>
<dbReference type="InterPro" id="IPR008334">
    <property type="entry name" value="5'-Nucleotdase_C"/>
</dbReference>
<name>A0AAJ8LU11_9BACI</name>
<gene>
    <name evidence="5" type="ORF">FTX54_001410</name>
</gene>
<dbReference type="PANTHER" id="PTHR11575">
    <property type="entry name" value="5'-NUCLEOTIDASE-RELATED"/>
    <property type="match status" value="1"/>
</dbReference>
<evidence type="ECO:0000259" key="4">
    <source>
        <dbReference type="Pfam" id="PF02872"/>
    </source>
</evidence>
<sequence length="645" mass="69435">MKFYRSAAGILALSVFAATGTVAAGNHDGDSEKGPKRNVEDVTVLDSSSFTISFDKTFPSGLDLERVVDVKAVDEEGNTIDIGDTSVLMTKGDRSEVTVKHDDLDGQSGSLIVGEEEIEFDYDEETGDFNLNIFHTNDNHGRTDAFPHLVTAYNEAEEEYGDGLLLDAGDIFSGTLYFNEYRGQDALEFMNLMEYDAFVPGNHEFDLGDPDEGHPELVEFFEGADFPIVAANIDFSGDSGFDGLNQGGISSDPEAGNIYDGIVLEQDGEEIGIFGLDTADTENISSPLDVEFTDYLEAAEEAVAGFEEQGIDKVIALTHLGYDSSPDIGSDLILAEEVEGIDVIIGGHSHTLLETPVLVDENAEGEEKDPTIIGQAGEYGGHLGVMDITFDENGTIVDFAGEVKATEDYEADPEAAEMLEPYTEGVEELANEPAGSTVVNELPNPRHGDGDEESVRANETALGNLITDAQLDAALTADEDTIMAVQNGGGIRTSIAAGEVTVGELIEVQPFGNRLALLDLTGEEIYEAFEHSVSEAPEENGGFLQVSEGTELTYDSSRSVDERVESISVEGEELSRDDEMHTVAMNNFTATGGDGFDVFAEAYDDGRGTIVGYTDWEMLRDFMAELGEVDYSIQGRITDLASDDE</sequence>
<keyword evidence="2" id="KW-0547">Nucleotide-binding</keyword>
<feature type="chain" id="PRO_5042317482" evidence="2">
    <location>
        <begin position="24"/>
        <end position="645"/>
    </location>
</feature>
<reference evidence="5 6" key="1">
    <citation type="submission" date="2024-01" db="EMBL/GenBank/DDBJ databases">
        <title>Complete Genome Sequence of Alkalicoccus halolimnae BZ-SZ-XJ29T, a Moderately Halophilic Bacterium Isolated from a Salt Lake.</title>
        <authorList>
            <person name="Zhao B."/>
        </authorList>
    </citation>
    <scope>NUCLEOTIDE SEQUENCE [LARGE SCALE GENOMIC DNA]</scope>
    <source>
        <strain evidence="5 6">BZ-SZ-XJ29</strain>
    </source>
</reference>
<feature type="signal peptide" evidence="2">
    <location>
        <begin position="1"/>
        <end position="23"/>
    </location>
</feature>
<evidence type="ECO:0000313" key="6">
    <source>
        <dbReference type="Proteomes" id="UP000321816"/>
    </source>
</evidence>
<organism evidence="5 6">
    <name type="scientific">Alkalicoccus halolimnae</name>
    <dbReference type="NCBI Taxonomy" id="1667239"/>
    <lineage>
        <taxon>Bacteria</taxon>
        <taxon>Bacillati</taxon>
        <taxon>Bacillota</taxon>
        <taxon>Bacilli</taxon>
        <taxon>Bacillales</taxon>
        <taxon>Bacillaceae</taxon>
        <taxon>Alkalicoccus</taxon>
    </lineage>
</organism>
<dbReference type="PANTHER" id="PTHR11575:SF24">
    <property type="entry name" value="5'-NUCLEOTIDASE"/>
    <property type="match status" value="1"/>
</dbReference>
<dbReference type="Gene3D" id="3.90.780.10">
    <property type="entry name" value="5'-Nucleotidase, C-terminal domain"/>
    <property type="match status" value="1"/>
</dbReference>
<dbReference type="InterPro" id="IPR036907">
    <property type="entry name" value="5'-Nucleotdase_C_sf"/>
</dbReference>
<dbReference type="RefSeq" id="WP_222706848.1">
    <property type="nucleotide sequence ID" value="NZ_CP144914.1"/>
</dbReference>
<dbReference type="GO" id="GO:0009166">
    <property type="term" value="P:nucleotide catabolic process"/>
    <property type="evidence" value="ECO:0007669"/>
    <property type="project" value="InterPro"/>
</dbReference>
<dbReference type="AlphaFoldDB" id="A0AAJ8LU11"/>
<feature type="domain" description="Calcineurin-like phosphoesterase" evidence="3">
    <location>
        <begin position="132"/>
        <end position="351"/>
    </location>
</feature>
<dbReference type="Gene3D" id="3.60.21.10">
    <property type="match status" value="1"/>
</dbReference>
<evidence type="ECO:0000259" key="3">
    <source>
        <dbReference type="Pfam" id="PF00149"/>
    </source>
</evidence>
<dbReference type="InterPro" id="IPR004843">
    <property type="entry name" value="Calcineurin-like_PHP"/>
</dbReference>
<dbReference type="InterPro" id="IPR029052">
    <property type="entry name" value="Metallo-depent_PP-like"/>
</dbReference>
<keyword evidence="6" id="KW-1185">Reference proteome</keyword>
<accession>A0AAJ8LU11</accession>
<feature type="domain" description="5'-Nucleotidase C-terminal" evidence="4">
    <location>
        <begin position="450"/>
        <end position="601"/>
    </location>
</feature>
<dbReference type="SUPFAM" id="SSF55816">
    <property type="entry name" value="5'-nucleotidase (syn. UDP-sugar hydrolase), C-terminal domain"/>
    <property type="match status" value="1"/>
</dbReference>
<dbReference type="PRINTS" id="PR01607">
    <property type="entry name" value="APYRASEFAMLY"/>
</dbReference>
<proteinExistence type="inferred from homology"/>
<dbReference type="EMBL" id="CP144914">
    <property type="protein sequence ID" value="WWD80251.1"/>
    <property type="molecule type" value="Genomic_DNA"/>
</dbReference>
<keyword evidence="1 2" id="KW-0732">Signal</keyword>
<evidence type="ECO:0000313" key="5">
    <source>
        <dbReference type="EMBL" id="WWD80251.1"/>
    </source>
</evidence>
<dbReference type="InterPro" id="IPR006179">
    <property type="entry name" value="5_nucleotidase/apyrase"/>
</dbReference>
<evidence type="ECO:0000256" key="2">
    <source>
        <dbReference type="RuleBase" id="RU362119"/>
    </source>
</evidence>
<protein>
    <submittedName>
        <fullName evidence="5">5'-nucleotidase C-terminal domain-containing protein</fullName>
    </submittedName>
</protein>
<dbReference type="GO" id="GO:0000166">
    <property type="term" value="F:nucleotide binding"/>
    <property type="evidence" value="ECO:0007669"/>
    <property type="project" value="UniProtKB-KW"/>
</dbReference>
<keyword evidence="2" id="KW-0378">Hydrolase</keyword>
<dbReference type="SUPFAM" id="SSF56300">
    <property type="entry name" value="Metallo-dependent phosphatases"/>
    <property type="match status" value="1"/>
</dbReference>
<dbReference type="GO" id="GO:0016787">
    <property type="term" value="F:hydrolase activity"/>
    <property type="evidence" value="ECO:0007669"/>
    <property type="project" value="UniProtKB-KW"/>
</dbReference>
<dbReference type="Proteomes" id="UP000321816">
    <property type="component" value="Chromosome"/>
</dbReference>
<comment type="similarity">
    <text evidence="2">Belongs to the 5'-nucleotidase family.</text>
</comment>
<dbReference type="Pfam" id="PF00149">
    <property type="entry name" value="Metallophos"/>
    <property type="match status" value="1"/>
</dbReference>
<dbReference type="KEGG" id="ahal:FTX54_001410"/>